<keyword evidence="3" id="KW-1185">Reference proteome</keyword>
<sequence>MPYIIYIPSIPRPYITNDPRIYMDAKAWGWDCESRPFSDSYCKAFRHEEDSRFEGERRAAQLDLYMITERTRRSSPQQNPKSMAIGSPKRHAKFDSVHSFLFHAEELLDGEDGIDA</sequence>
<dbReference type="OrthoDB" id="3776608at2759"/>
<comment type="caution">
    <text evidence="2">The sequence shown here is derived from an EMBL/GenBank/DDBJ whole genome shotgun (WGS) entry which is preliminary data.</text>
</comment>
<dbReference type="EMBL" id="JAGMVJ010000007">
    <property type="protein sequence ID" value="KAH7089099.1"/>
    <property type="molecule type" value="Genomic_DNA"/>
</dbReference>
<proteinExistence type="predicted"/>
<evidence type="ECO:0000313" key="2">
    <source>
        <dbReference type="EMBL" id="KAH7089099.1"/>
    </source>
</evidence>
<feature type="region of interest" description="Disordered" evidence="1">
    <location>
        <begin position="70"/>
        <end position="90"/>
    </location>
</feature>
<reference evidence="2" key="1">
    <citation type="journal article" date="2021" name="Nat. Commun.">
        <title>Genetic determinants of endophytism in the Arabidopsis root mycobiome.</title>
        <authorList>
            <person name="Mesny F."/>
            <person name="Miyauchi S."/>
            <person name="Thiergart T."/>
            <person name="Pickel B."/>
            <person name="Atanasova L."/>
            <person name="Karlsson M."/>
            <person name="Huettel B."/>
            <person name="Barry K.W."/>
            <person name="Haridas S."/>
            <person name="Chen C."/>
            <person name="Bauer D."/>
            <person name="Andreopoulos W."/>
            <person name="Pangilinan J."/>
            <person name="LaButti K."/>
            <person name="Riley R."/>
            <person name="Lipzen A."/>
            <person name="Clum A."/>
            <person name="Drula E."/>
            <person name="Henrissat B."/>
            <person name="Kohler A."/>
            <person name="Grigoriev I.V."/>
            <person name="Martin F.M."/>
            <person name="Hacquard S."/>
        </authorList>
    </citation>
    <scope>NUCLEOTIDE SEQUENCE</scope>
    <source>
        <strain evidence="2">MPI-SDFR-AT-0120</strain>
    </source>
</reference>
<evidence type="ECO:0000256" key="1">
    <source>
        <dbReference type="SAM" id="MobiDB-lite"/>
    </source>
</evidence>
<gene>
    <name evidence="2" type="ORF">FB567DRAFT_324764</name>
</gene>
<evidence type="ECO:0000313" key="3">
    <source>
        <dbReference type="Proteomes" id="UP000813461"/>
    </source>
</evidence>
<name>A0A8K0R711_9PLEO</name>
<dbReference type="Proteomes" id="UP000813461">
    <property type="component" value="Unassembled WGS sequence"/>
</dbReference>
<protein>
    <submittedName>
        <fullName evidence="2">Uncharacterized protein</fullName>
    </submittedName>
</protein>
<accession>A0A8K0R711</accession>
<organism evidence="2 3">
    <name type="scientific">Paraphoma chrysanthemicola</name>
    <dbReference type="NCBI Taxonomy" id="798071"/>
    <lineage>
        <taxon>Eukaryota</taxon>
        <taxon>Fungi</taxon>
        <taxon>Dikarya</taxon>
        <taxon>Ascomycota</taxon>
        <taxon>Pezizomycotina</taxon>
        <taxon>Dothideomycetes</taxon>
        <taxon>Pleosporomycetidae</taxon>
        <taxon>Pleosporales</taxon>
        <taxon>Pleosporineae</taxon>
        <taxon>Phaeosphaeriaceae</taxon>
        <taxon>Paraphoma</taxon>
    </lineage>
</organism>
<dbReference type="AlphaFoldDB" id="A0A8K0R711"/>